<evidence type="ECO:0000313" key="1">
    <source>
        <dbReference type="EMBL" id="KAK1149529.1"/>
    </source>
</evidence>
<gene>
    <name evidence="1" type="ORF">N8T08_005078</name>
</gene>
<sequence length="426" mass="46205">MTQDKPRESDNLGAKLASLVEHYEKTYAASKQAHERARRVLPAGNTRSVLHSDPFPLHIRSAEGSNVTTIDGATFEDFVSDFSAGIYGHSHPIIKAAVQEALSTGFSLGGNTQKEAELGEILVQRFPSVERVRFCNSGTEANTFDIATAIAYTKRQKVLVFENGYHGGTLSFSTKQNPMNLPHHFALGKFDSIEDTRPLIDDQLAAILVEPMQGAGGMRPASREFLAFLRQAADEVGAVLIFDELVTSRLHYHGLQGATGVQPDMTTLGKYLGGGFPFGAFGGSVKIMNKFDPAVNPEALHHSGTFNNNIFTMSAAVSAAQLITEHSLAGLNWLGDRLRAEANSLIQTAGFHSLRFIGYGSAVGLYFMGVDADRLRECFYFSMLNRGILIGRRGFLMLNLAHTEASVDRVLDAVSAFVAEFAPGGK</sequence>
<reference evidence="1 2" key="1">
    <citation type="journal article" date="2023" name="ACS Omega">
        <title>Identification of the Neoaspergillic Acid Biosynthesis Gene Cluster by Establishing an In Vitro CRISPR-Ribonucleoprotein Genetic System in Aspergillus melleus.</title>
        <authorList>
            <person name="Yuan B."/>
            <person name="Grau M.F."/>
            <person name="Murata R.M."/>
            <person name="Torok T."/>
            <person name="Venkateswaran K."/>
            <person name="Stajich J.E."/>
            <person name="Wang C.C.C."/>
        </authorList>
    </citation>
    <scope>NUCLEOTIDE SEQUENCE [LARGE SCALE GENOMIC DNA]</scope>
    <source>
        <strain evidence="1 2">IMV 1140</strain>
    </source>
</reference>
<dbReference type="Proteomes" id="UP001177260">
    <property type="component" value="Unassembled WGS sequence"/>
</dbReference>
<dbReference type="EMBL" id="JAOPJF010000003">
    <property type="protein sequence ID" value="KAK1149529.1"/>
    <property type="molecule type" value="Genomic_DNA"/>
</dbReference>
<organism evidence="1 2">
    <name type="scientific">Aspergillus melleus</name>
    <dbReference type="NCBI Taxonomy" id="138277"/>
    <lineage>
        <taxon>Eukaryota</taxon>
        <taxon>Fungi</taxon>
        <taxon>Dikarya</taxon>
        <taxon>Ascomycota</taxon>
        <taxon>Pezizomycotina</taxon>
        <taxon>Eurotiomycetes</taxon>
        <taxon>Eurotiomycetidae</taxon>
        <taxon>Eurotiales</taxon>
        <taxon>Aspergillaceae</taxon>
        <taxon>Aspergillus</taxon>
        <taxon>Aspergillus subgen. Circumdati</taxon>
    </lineage>
</organism>
<accession>A0ACC3BFA0</accession>
<protein>
    <submittedName>
        <fullName evidence="1">Uncharacterized protein</fullName>
    </submittedName>
</protein>
<keyword evidence="2" id="KW-1185">Reference proteome</keyword>
<name>A0ACC3BFA0_9EURO</name>
<comment type="caution">
    <text evidence="1">The sequence shown here is derived from an EMBL/GenBank/DDBJ whole genome shotgun (WGS) entry which is preliminary data.</text>
</comment>
<evidence type="ECO:0000313" key="2">
    <source>
        <dbReference type="Proteomes" id="UP001177260"/>
    </source>
</evidence>
<proteinExistence type="predicted"/>